<evidence type="ECO:0000256" key="7">
    <source>
        <dbReference type="ARBA" id="ARBA00022932"/>
    </source>
</evidence>
<keyword evidence="7" id="KW-0239">DNA-directed DNA polymerase</keyword>
<dbReference type="NCBIfam" id="NF004397">
    <property type="entry name" value="PRK05755.1"/>
    <property type="match status" value="1"/>
</dbReference>
<feature type="domain" description="DNA-directed DNA polymerase family A palm" evidence="12">
    <location>
        <begin position="636"/>
        <end position="842"/>
    </location>
</feature>
<dbReference type="GO" id="GO:0003887">
    <property type="term" value="F:DNA-directed DNA polymerase activity"/>
    <property type="evidence" value="ECO:0007669"/>
    <property type="project" value="UniProtKB-KW"/>
</dbReference>
<dbReference type="SMART" id="SM00482">
    <property type="entry name" value="POLAc"/>
    <property type="match status" value="1"/>
</dbReference>
<dbReference type="InterPro" id="IPR043502">
    <property type="entry name" value="DNA/RNA_pol_sf"/>
</dbReference>
<evidence type="ECO:0000313" key="13">
    <source>
        <dbReference type="EMBL" id="VAV84417.1"/>
    </source>
</evidence>
<dbReference type="SUPFAM" id="SSF88723">
    <property type="entry name" value="PIN domain-like"/>
    <property type="match status" value="1"/>
</dbReference>
<dbReference type="GO" id="GO:0006302">
    <property type="term" value="P:double-strand break repair"/>
    <property type="evidence" value="ECO:0007669"/>
    <property type="project" value="TreeGrafter"/>
</dbReference>
<dbReference type="Pfam" id="PF00476">
    <property type="entry name" value="DNA_pol_A"/>
    <property type="match status" value="1"/>
</dbReference>
<dbReference type="SMART" id="SM00279">
    <property type="entry name" value="HhH2"/>
    <property type="match status" value="1"/>
</dbReference>
<dbReference type="EC" id="2.7.7.7" evidence="2"/>
<proteinExistence type="inferred from homology"/>
<dbReference type="Pfam" id="PF01367">
    <property type="entry name" value="5_3_exonuc"/>
    <property type="match status" value="1"/>
</dbReference>
<keyword evidence="8" id="KW-0238">DNA-binding</keyword>
<protein>
    <recommendedName>
        <fullName evidence="2">DNA-directed DNA polymerase</fullName>
        <ecNumber evidence="2">2.7.7.7</ecNumber>
    </recommendedName>
</protein>
<dbReference type="InterPro" id="IPR036279">
    <property type="entry name" value="5-3_exonuclease_C_sf"/>
</dbReference>
<dbReference type="InterPro" id="IPR012337">
    <property type="entry name" value="RNaseH-like_sf"/>
</dbReference>
<dbReference type="Gene3D" id="1.10.150.20">
    <property type="entry name" value="5' to 3' exonuclease, C-terminal subdomain"/>
    <property type="match status" value="2"/>
</dbReference>
<dbReference type="Gene3D" id="3.40.50.1010">
    <property type="entry name" value="5'-nuclease"/>
    <property type="match status" value="1"/>
</dbReference>
<dbReference type="AlphaFoldDB" id="A0A3B0QY44"/>
<dbReference type="InterPro" id="IPR036397">
    <property type="entry name" value="RNaseH_sf"/>
</dbReference>
<dbReference type="Gene3D" id="3.30.70.370">
    <property type="match status" value="1"/>
</dbReference>
<keyword evidence="5" id="KW-0235">DNA replication</keyword>
<dbReference type="InterPro" id="IPR029060">
    <property type="entry name" value="PIN-like_dom_sf"/>
</dbReference>
<dbReference type="SUPFAM" id="SSF53098">
    <property type="entry name" value="Ribonuclease H-like"/>
    <property type="match status" value="1"/>
</dbReference>
<dbReference type="InterPro" id="IPR020046">
    <property type="entry name" value="5-3_exonucl_a-hlix_arch_N"/>
</dbReference>
<evidence type="ECO:0000256" key="9">
    <source>
        <dbReference type="ARBA" id="ARBA00023204"/>
    </source>
</evidence>
<dbReference type="Gene3D" id="3.30.420.10">
    <property type="entry name" value="Ribonuclease H-like superfamily/Ribonuclease H"/>
    <property type="match status" value="1"/>
</dbReference>
<accession>A0A3B0QY44</accession>
<dbReference type="InterPro" id="IPR018320">
    <property type="entry name" value="DNA_polymerase_1"/>
</dbReference>
<dbReference type="GO" id="GO:0003677">
    <property type="term" value="F:DNA binding"/>
    <property type="evidence" value="ECO:0007669"/>
    <property type="project" value="UniProtKB-KW"/>
</dbReference>
<dbReference type="Pfam" id="PF02739">
    <property type="entry name" value="5_3_exonuc_N"/>
    <property type="match status" value="1"/>
</dbReference>
<dbReference type="InterPro" id="IPR002298">
    <property type="entry name" value="DNA_polymerase_A"/>
</dbReference>
<dbReference type="SMART" id="SM00475">
    <property type="entry name" value="53EXOc"/>
    <property type="match status" value="1"/>
</dbReference>
<dbReference type="InterPro" id="IPR019760">
    <property type="entry name" value="DNA-dir_DNA_pol_A_CS"/>
</dbReference>
<evidence type="ECO:0000259" key="11">
    <source>
        <dbReference type="SMART" id="SM00475"/>
    </source>
</evidence>
<keyword evidence="6" id="KW-0227">DNA damage</keyword>
<evidence type="ECO:0000256" key="3">
    <source>
        <dbReference type="ARBA" id="ARBA00022679"/>
    </source>
</evidence>
<dbReference type="CDD" id="cd09898">
    <property type="entry name" value="H3TH_53EXO"/>
    <property type="match status" value="1"/>
</dbReference>
<dbReference type="PANTHER" id="PTHR10133">
    <property type="entry name" value="DNA POLYMERASE I"/>
    <property type="match status" value="1"/>
</dbReference>
<evidence type="ECO:0000259" key="12">
    <source>
        <dbReference type="SMART" id="SM00482"/>
    </source>
</evidence>
<dbReference type="SUPFAM" id="SSF56672">
    <property type="entry name" value="DNA/RNA polymerases"/>
    <property type="match status" value="1"/>
</dbReference>
<gene>
    <name evidence="13" type="ORF">MNBD_DELTA01-1059</name>
</gene>
<evidence type="ECO:0000256" key="5">
    <source>
        <dbReference type="ARBA" id="ARBA00022705"/>
    </source>
</evidence>
<dbReference type="PRINTS" id="PR00868">
    <property type="entry name" value="DNAPOLI"/>
</dbReference>
<dbReference type="FunFam" id="1.20.1060.10:FF:000001">
    <property type="entry name" value="DNA polymerase I"/>
    <property type="match status" value="1"/>
</dbReference>
<dbReference type="Gene3D" id="1.20.1060.10">
    <property type="entry name" value="Taq DNA Polymerase, Chain T, domain 4"/>
    <property type="match status" value="1"/>
</dbReference>
<comment type="catalytic activity">
    <reaction evidence="10">
        <text>DNA(n) + a 2'-deoxyribonucleoside 5'-triphosphate = DNA(n+1) + diphosphate</text>
        <dbReference type="Rhea" id="RHEA:22508"/>
        <dbReference type="Rhea" id="RHEA-COMP:17339"/>
        <dbReference type="Rhea" id="RHEA-COMP:17340"/>
        <dbReference type="ChEBI" id="CHEBI:33019"/>
        <dbReference type="ChEBI" id="CHEBI:61560"/>
        <dbReference type="ChEBI" id="CHEBI:173112"/>
        <dbReference type="EC" id="2.7.7.7"/>
    </reaction>
</comment>
<dbReference type="PANTHER" id="PTHR10133:SF27">
    <property type="entry name" value="DNA POLYMERASE NU"/>
    <property type="match status" value="1"/>
</dbReference>
<keyword evidence="4 13" id="KW-0548">Nucleotidyltransferase</keyword>
<evidence type="ECO:0000256" key="6">
    <source>
        <dbReference type="ARBA" id="ARBA00022763"/>
    </source>
</evidence>
<comment type="similarity">
    <text evidence="1">Belongs to the DNA polymerase type-A family.</text>
</comment>
<evidence type="ECO:0000256" key="1">
    <source>
        <dbReference type="ARBA" id="ARBA00007705"/>
    </source>
</evidence>
<dbReference type="InterPro" id="IPR054690">
    <property type="entry name" value="DNA_polI_exonuclease"/>
</dbReference>
<reference evidence="13" key="1">
    <citation type="submission" date="2018-06" db="EMBL/GenBank/DDBJ databases">
        <authorList>
            <person name="Zhirakovskaya E."/>
        </authorList>
    </citation>
    <scope>NUCLEOTIDE SEQUENCE</scope>
</reference>
<dbReference type="FunFam" id="1.10.150.20:FF:000003">
    <property type="entry name" value="DNA polymerase I"/>
    <property type="match status" value="1"/>
</dbReference>
<dbReference type="CDD" id="cd06140">
    <property type="entry name" value="DNA_polA_I_Bacillus_like_exo"/>
    <property type="match status" value="1"/>
</dbReference>
<evidence type="ECO:0000256" key="8">
    <source>
        <dbReference type="ARBA" id="ARBA00023125"/>
    </source>
</evidence>
<evidence type="ECO:0000256" key="4">
    <source>
        <dbReference type="ARBA" id="ARBA00022695"/>
    </source>
</evidence>
<dbReference type="NCBIfam" id="TIGR00593">
    <property type="entry name" value="pola"/>
    <property type="match status" value="1"/>
</dbReference>
<dbReference type="Pfam" id="PF22619">
    <property type="entry name" value="DNA_polI_exo1"/>
    <property type="match status" value="1"/>
</dbReference>
<dbReference type="InterPro" id="IPR002421">
    <property type="entry name" value="5-3_exonuclease"/>
</dbReference>
<evidence type="ECO:0000256" key="2">
    <source>
        <dbReference type="ARBA" id="ARBA00012417"/>
    </source>
</evidence>
<evidence type="ECO:0000256" key="10">
    <source>
        <dbReference type="ARBA" id="ARBA00049244"/>
    </source>
</evidence>
<feature type="domain" description="5'-3' exonuclease" evidence="11">
    <location>
        <begin position="8"/>
        <end position="270"/>
    </location>
</feature>
<dbReference type="InterPro" id="IPR020045">
    <property type="entry name" value="DNA_polI_H3TH"/>
</dbReference>
<dbReference type="FunFam" id="1.10.150.20:FF:000002">
    <property type="entry name" value="DNA polymerase I"/>
    <property type="match status" value="1"/>
</dbReference>
<keyword evidence="3 13" id="KW-0808">Transferase</keyword>
<dbReference type="InterPro" id="IPR008918">
    <property type="entry name" value="HhH2"/>
</dbReference>
<dbReference type="SUPFAM" id="SSF47807">
    <property type="entry name" value="5' to 3' exonuclease, C-terminal subdomain"/>
    <property type="match status" value="1"/>
</dbReference>
<sequence>MPDSAQPKKLFVIDGSACIYRAFHAIPVFMTSKGQPTNAVYGFTQTLRKIMAEHSPDYVVMAYDSKGPTFRHKLLEEYKATRPSMPDELSSQIPWIKRMVEAFNMASLELQGFEADDIIATVVRVVREANMLSGGDHLHVSVVTGDKDMYQLVDGDTDIFDYAKDRFIREPEVRAKFDVGPDRVVDMLGLAGDKSDNIPGVAGIGVKTAAKLINAHGTIEEMLEDLGNVTPERIKKKLEEYREDALLSKKLATLDPEVPLDFSVEDFLSRGPDIEALGKILRELEFVKLIKELIPVEPVEAFVEVVEGEAALQRLVAAVKGSKEVALAALPSADFDGKGETGHFGLDGIGVAASDKEVYFVPTGDGEISLKALKAVIEDESVKKYAPDFKPLYKYFATSGVKLRGASMDISIASYLLSPGQGAHKIDDIAGRELDQGLGTGKDAAPAELAGARARAALRLVPIFEKRLEQEQLLGLFNEMELPLVEVIASMELVGIMVDSPVLEGLTIEMATKLNALETELYAQAGYSFNINSPKQLSKLLFEDLGLTPVKKTKTGFSTDESVLAVLSAHHAVPQKIIEYRKITKLKSTYVDSLLLLVNKASGRVHTTFNQTVTATGRLSSSRPNLQNIPVKGEYADSIRQAFVAKEGAVLISADYSQIELRLVAHLSEDPVLVDSFLKDEDIHSRTAGEVFGIMPGLVTGEMRRRAKAINFGIIYGMGAHGLAATLGISMKEAGDYIKEYFDHYKGVKGFIDNTIAEAAELGYTETIFGRRRQINELQAGSEHVRRLGERMATNTPVQGAAADMIKLAMIKIDARLRTEGLNAEMILQIHDELIFEVPLEEADIVEALVKEEMEGVVLLKVPVKVNVTRSQNWCKSS</sequence>
<dbReference type="EMBL" id="UOEA01000067">
    <property type="protein sequence ID" value="VAV84417.1"/>
    <property type="molecule type" value="Genomic_DNA"/>
</dbReference>
<dbReference type="GO" id="GO:0006261">
    <property type="term" value="P:DNA-templated DNA replication"/>
    <property type="evidence" value="ECO:0007669"/>
    <property type="project" value="InterPro"/>
</dbReference>
<dbReference type="CDD" id="cd09859">
    <property type="entry name" value="PIN_53EXO"/>
    <property type="match status" value="1"/>
</dbReference>
<keyword evidence="9" id="KW-0234">DNA repair</keyword>
<dbReference type="InterPro" id="IPR001098">
    <property type="entry name" value="DNA-dir_DNA_pol_A_palm_dom"/>
</dbReference>
<dbReference type="PROSITE" id="PS00447">
    <property type="entry name" value="DNA_POLYMERASE_A"/>
    <property type="match status" value="1"/>
</dbReference>
<dbReference type="GO" id="GO:0008409">
    <property type="term" value="F:5'-3' exonuclease activity"/>
    <property type="evidence" value="ECO:0007669"/>
    <property type="project" value="InterPro"/>
</dbReference>
<name>A0A3B0QY44_9ZZZZ</name>
<organism evidence="13">
    <name type="scientific">hydrothermal vent metagenome</name>
    <dbReference type="NCBI Taxonomy" id="652676"/>
    <lineage>
        <taxon>unclassified sequences</taxon>
        <taxon>metagenomes</taxon>
        <taxon>ecological metagenomes</taxon>
    </lineage>
</organism>
<dbReference type="CDD" id="cd08637">
    <property type="entry name" value="DNA_pol_A_pol_I_C"/>
    <property type="match status" value="1"/>
</dbReference>